<dbReference type="Proteomes" id="UP000027581">
    <property type="component" value="Unassembled WGS sequence"/>
</dbReference>
<dbReference type="EMBL" id="LT969570">
    <property type="protein sequence ID" value="SOV77877.1"/>
    <property type="molecule type" value="Genomic_DNA"/>
</dbReference>
<dbReference type="EMBL" id="HG810768">
    <property type="protein sequence ID" value="CDO63702.1"/>
    <property type="molecule type" value="Genomic_DNA"/>
</dbReference>
<protein>
    <submittedName>
        <fullName evidence="2">Uncharacterized protein</fullName>
    </submittedName>
</protein>
<dbReference type="AlphaFoldDB" id="A0A060RW57"/>
<evidence type="ECO:0000313" key="5">
    <source>
        <dbReference type="Proteomes" id="UP000240500"/>
    </source>
</evidence>
<feature type="coiled-coil region" evidence="1">
    <location>
        <begin position="173"/>
        <end position="300"/>
    </location>
</feature>
<sequence length="304" mass="36566">MNKLHSKNLNEQNIDSIIENEKIICEKLTKENEILKEKNSKIQKELLSYIEDNTFIYESDSIEDMNKYKSILISVIDFMDKLKIVDAHMKNETYHLLEELFTCIKEAILKQNDLCYLMKEDMNSFRISGKEELFRKNLLSLRILYEHNSILRAQITLFNKFKLKNENLIHADFEQLELKYKNLKTKEINLEKKIENLNRKIIKSTQKKLHYDEKSLYLEKLLNDKLELLKESNNKIKSKKILLNDLKKKKDESIKRNSEMEINTITKNVYEEFHEKQQYVKKLKIMLEDVKKKYESLSKEDIKE</sequence>
<keyword evidence="1" id="KW-0175">Coiled coil</keyword>
<reference evidence="2" key="2">
    <citation type="submission" date="2014-05" db="EMBL/GenBank/DDBJ databases">
        <title>The genome sequences of chimpanzee malaria parasites reveal the path to human adaptation.</title>
        <authorList>
            <person name="Otto T.D."/>
            <person name="Rayner J.C."/>
            <person name="Boehme U."/>
            <person name="Pain A."/>
            <person name="Spottiswoode N."/>
            <person name="Sanders M."/>
            <person name="Quail M."/>
            <person name="Ollomo B."/>
            <person name="Renaud F."/>
            <person name="Thomas A.W."/>
            <person name="Prugnolle F."/>
            <person name="Conway D.J."/>
            <person name="Newbold C."/>
            <person name="Berriman M."/>
        </authorList>
    </citation>
    <scope>NUCLEOTIDE SEQUENCE [LARGE SCALE GENOMIC DNA]</scope>
    <source>
        <strain evidence="2">CDC</strain>
    </source>
</reference>
<evidence type="ECO:0000313" key="2">
    <source>
        <dbReference type="EMBL" id="CDO63702.1"/>
    </source>
</evidence>
<evidence type="ECO:0000313" key="3">
    <source>
        <dbReference type="EMBL" id="SOV77877.1"/>
    </source>
</evidence>
<reference evidence="2" key="1">
    <citation type="submission" date="2014-01" db="EMBL/GenBank/DDBJ databases">
        <authorList>
            <person name="Aslett M."/>
        </authorList>
    </citation>
    <scope>NUCLEOTIDE SEQUENCE</scope>
    <source>
        <strain evidence="2">CDC</strain>
    </source>
</reference>
<dbReference type="Proteomes" id="UP000240500">
    <property type="component" value="Chromosome 7"/>
</dbReference>
<evidence type="ECO:0000313" key="4">
    <source>
        <dbReference type="Proteomes" id="UP000027581"/>
    </source>
</evidence>
<dbReference type="OrthoDB" id="370883at2759"/>
<keyword evidence="4" id="KW-1185">Reference proteome</keyword>
<evidence type="ECO:0000256" key="1">
    <source>
        <dbReference type="SAM" id="Coils"/>
    </source>
</evidence>
<feature type="coiled-coil region" evidence="1">
    <location>
        <begin position="18"/>
        <end position="52"/>
    </location>
</feature>
<proteinExistence type="predicted"/>
<name>A0A060RW57_PLARE</name>
<accession>A0A060RW57</accession>
<dbReference type="VEuPathDB" id="PlasmoDB:PRG01_0723400"/>
<gene>
    <name evidence="2" type="ORF">PRCDC_0721700</name>
    <name evidence="3" type="ORF">PRG01_0723400</name>
</gene>
<organism evidence="2 4">
    <name type="scientific">Plasmodium reichenowi</name>
    <dbReference type="NCBI Taxonomy" id="5854"/>
    <lineage>
        <taxon>Eukaryota</taxon>
        <taxon>Sar</taxon>
        <taxon>Alveolata</taxon>
        <taxon>Apicomplexa</taxon>
        <taxon>Aconoidasida</taxon>
        <taxon>Haemosporida</taxon>
        <taxon>Plasmodiidae</taxon>
        <taxon>Plasmodium</taxon>
        <taxon>Plasmodium (Laverania)</taxon>
    </lineage>
</organism>
<dbReference type="VEuPathDB" id="PlasmoDB:PRCDC_0721700"/>
<reference evidence="3 5" key="3">
    <citation type="submission" date="2016-09" db="EMBL/GenBank/DDBJ databases">
        <authorList>
            <consortium name="Pathogen Informatics"/>
        </authorList>
    </citation>
    <scope>NUCLEOTIDE SEQUENCE [LARGE SCALE GENOMIC DNA]</scope>
</reference>